<keyword evidence="1" id="KW-0812">Transmembrane</keyword>
<dbReference type="Pfam" id="PF05309">
    <property type="entry name" value="TraE"/>
    <property type="match status" value="1"/>
</dbReference>
<dbReference type="eggNOG" id="ENOG50302JP">
    <property type="taxonomic scope" value="Bacteria"/>
</dbReference>
<sequence>MLKKNGEKTINELSADRKSSRFTTVLMGISNLGLIGLIGYILMNQTVVIMPSEQTAKYTIGNDQANKEYFIDMTRDNVNLLYNVTPINVDENFGTLLKRVAPEHQKDMKTYLDKASEQIKRDQITQVWSTTGLYQYIPGQQAVIANGVTKTYLADKLVTSRAQKIKFEYVMKSGQLFPKNITEVLQNEPK</sequence>
<dbReference type="RefSeq" id="WP_004895566.1">
    <property type="nucleotide sequence ID" value="NZ_GG704974.1"/>
</dbReference>
<dbReference type="HOGENOM" id="CLU_1425201_0_0_6"/>
<organism evidence="2 3">
    <name type="scientific">Acinetobacter johnsonii SH046</name>
    <dbReference type="NCBI Taxonomy" id="575586"/>
    <lineage>
        <taxon>Bacteria</taxon>
        <taxon>Pseudomonadati</taxon>
        <taxon>Pseudomonadota</taxon>
        <taxon>Gammaproteobacteria</taxon>
        <taxon>Moraxellales</taxon>
        <taxon>Moraxellaceae</taxon>
        <taxon>Acinetobacter</taxon>
    </lineage>
</organism>
<accession>D0SGY9</accession>
<dbReference type="InterPro" id="IPR007973">
    <property type="entry name" value="Pilus_assembly_TraE"/>
</dbReference>
<protein>
    <submittedName>
        <fullName evidence="2">Putative type IV conjugative transfer system protein TraE</fullName>
    </submittedName>
</protein>
<dbReference type="AlphaFoldDB" id="D0SGY9"/>
<keyword evidence="1" id="KW-0472">Membrane</keyword>
<gene>
    <name evidence="2" type="ORF">HMPREF0016_03112</name>
</gene>
<reference evidence="3" key="1">
    <citation type="journal article" date="2012" name="PLoS ONE">
        <title>The success of Acinetobacter species; genetic, metabolic and virulence attributes.</title>
        <authorList>
            <person name="Peleg A.Y."/>
            <person name="de Breij A."/>
            <person name="Adams M.D."/>
            <person name="Cerqueira G.M."/>
            <person name="Mocali S."/>
            <person name="Galardini M."/>
            <person name="Nibbering P.H."/>
            <person name="Earl A.M."/>
            <person name="Ward D.V."/>
            <person name="Paterson D.L."/>
            <person name="Seifert H."/>
            <person name="Dijkshoorn L."/>
        </authorList>
    </citation>
    <scope>NUCLEOTIDE SEQUENCE [LARGE SCALE GENOMIC DNA]</scope>
    <source>
        <strain evidence="3">SH046</strain>
    </source>
</reference>
<keyword evidence="1" id="KW-1133">Transmembrane helix</keyword>
<feature type="transmembrane region" description="Helical" evidence="1">
    <location>
        <begin position="21"/>
        <end position="43"/>
    </location>
</feature>
<evidence type="ECO:0000256" key="1">
    <source>
        <dbReference type="SAM" id="Phobius"/>
    </source>
</evidence>
<dbReference type="EMBL" id="GG704974">
    <property type="protein sequence ID" value="EEY94845.1"/>
    <property type="molecule type" value="Genomic_DNA"/>
</dbReference>
<dbReference type="Proteomes" id="UP000012047">
    <property type="component" value="Unassembled WGS sequence"/>
</dbReference>
<evidence type="ECO:0000313" key="3">
    <source>
        <dbReference type="Proteomes" id="UP000012047"/>
    </source>
</evidence>
<proteinExistence type="predicted"/>
<evidence type="ECO:0000313" key="2">
    <source>
        <dbReference type="EMBL" id="EEY94845.1"/>
    </source>
</evidence>
<name>D0SGY9_ACIJO</name>